<evidence type="ECO:0000256" key="5">
    <source>
        <dbReference type="HAMAP-Rule" id="MF_00211"/>
    </source>
</evidence>
<feature type="binding site" evidence="5">
    <location>
        <begin position="107"/>
        <end position="115"/>
    </location>
    <ligand>
        <name>5-phospho-alpha-D-ribose 1-diphosphate</name>
        <dbReference type="ChEBI" id="CHEBI:58017"/>
    </ligand>
</feature>
<dbReference type="RefSeq" id="WP_338739344.1">
    <property type="nucleotide sequence ID" value="NZ_CP146612.1"/>
</dbReference>
<comment type="cofactor">
    <cofactor evidence="5">
        <name>Mg(2+)</name>
        <dbReference type="ChEBI" id="CHEBI:18420"/>
    </cofactor>
    <text evidence="5">Binds 2 magnesium ions per monomer.</text>
</comment>
<comment type="subunit">
    <text evidence="5">Homodimer.</text>
</comment>
<keyword evidence="3 5" id="KW-0822">Tryptophan biosynthesis</keyword>
<dbReference type="PANTHER" id="PTHR43285:SF2">
    <property type="entry name" value="ANTHRANILATE PHOSPHORIBOSYLTRANSFERASE"/>
    <property type="match status" value="1"/>
</dbReference>
<comment type="caution">
    <text evidence="5">Lacks conserved residue(s) required for the propagation of feature annotation.</text>
</comment>
<feature type="binding site" evidence="5">
    <location>
        <position position="225"/>
    </location>
    <ligand>
        <name>Mg(2+)</name>
        <dbReference type="ChEBI" id="CHEBI:18420"/>
        <label>2</label>
    </ligand>
</feature>
<dbReference type="EMBL" id="CP146612">
    <property type="protein sequence ID" value="WWX26304.1"/>
    <property type="molecule type" value="Genomic_DNA"/>
</dbReference>
<keyword evidence="5" id="KW-0479">Metal-binding</keyword>
<evidence type="ECO:0000259" key="7">
    <source>
        <dbReference type="Pfam" id="PF02885"/>
    </source>
</evidence>
<dbReference type="PANTHER" id="PTHR43285">
    <property type="entry name" value="ANTHRANILATE PHOSPHORIBOSYLTRANSFERASE"/>
    <property type="match status" value="1"/>
</dbReference>
<comment type="pathway">
    <text evidence="5">Amino-acid biosynthesis; L-tryptophan biosynthesis; L-tryptophan from chorismate: step 2/5.</text>
</comment>
<feature type="binding site" evidence="5">
    <location>
        <position position="91"/>
    </location>
    <ligand>
        <name>Mg(2+)</name>
        <dbReference type="ChEBI" id="CHEBI:18420"/>
        <label>1</label>
    </ligand>
</feature>
<dbReference type="HAMAP" id="MF_00211">
    <property type="entry name" value="TrpD"/>
    <property type="match status" value="1"/>
</dbReference>
<feature type="binding site" evidence="5">
    <location>
        <position position="87"/>
    </location>
    <ligand>
        <name>5-phospho-alpha-D-ribose 1-diphosphate</name>
        <dbReference type="ChEBI" id="CHEBI:58017"/>
    </ligand>
</feature>
<gene>
    <name evidence="5 8" type="primary">trpD</name>
    <name evidence="8" type="ORF">V8247_07100</name>
</gene>
<feature type="binding site" evidence="5">
    <location>
        <begin position="89"/>
        <end position="92"/>
    </location>
    <ligand>
        <name>5-phospho-alpha-D-ribose 1-diphosphate</name>
        <dbReference type="ChEBI" id="CHEBI:58017"/>
    </ligand>
</feature>
<dbReference type="InterPro" id="IPR036320">
    <property type="entry name" value="Glycosyl_Trfase_fam3_N_dom_sf"/>
</dbReference>
<feature type="binding site" evidence="5">
    <location>
        <position position="119"/>
    </location>
    <ligand>
        <name>5-phospho-alpha-D-ribose 1-diphosphate</name>
        <dbReference type="ChEBI" id="CHEBI:58017"/>
    </ligand>
</feature>
<keyword evidence="1 5" id="KW-0328">Glycosyltransferase</keyword>
<evidence type="ECO:0000313" key="9">
    <source>
        <dbReference type="Proteomes" id="UP001375370"/>
    </source>
</evidence>
<dbReference type="InterPro" id="IPR035902">
    <property type="entry name" value="Nuc_phospho_transferase"/>
</dbReference>
<protein>
    <recommendedName>
        <fullName evidence="5">Anthranilate phosphoribosyltransferase</fullName>
        <ecNumber evidence="5">2.4.2.18</ecNumber>
    </recommendedName>
</protein>
<feature type="binding site" evidence="5">
    <location>
        <position position="110"/>
    </location>
    <ligand>
        <name>anthranilate</name>
        <dbReference type="ChEBI" id="CHEBI:16567"/>
        <label>1</label>
    </ligand>
</feature>
<keyword evidence="5" id="KW-0028">Amino-acid biosynthesis</keyword>
<comment type="catalytic activity">
    <reaction evidence="5">
        <text>N-(5-phospho-beta-D-ribosyl)anthranilate + diphosphate = 5-phospho-alpha-D-ribose 1-diphosphate + anthranilate</text>
        <dbReference type="Rhea" id="RHEA:11768"/>
        <dbReference type="ChEBI" id="CHEBI:16567"/>
        <dbReference type="ChEBI" id="CHEBI:18277"/>
        <dbReference type="ChEBI" id="CHEBI:33019"/>
        <dbReference type="ChEBI" id="CHEBI:58017"/>
        <dbReference type="EC" id="2.4.2.18"/>
    </reaction>
</comment>
<dbReference type="Gene3D" id="1.20.970.10">
    <property type="entry name" value="Transferase, Pyrimidine Nucleoside Phosphorylase, Chain C"/>
    <property type="match status" value="1"/>
</dbReference>
<evidence type="ECO:0000256" key="1">
    <source>
        <dbReference type="ARBA" id="ARBA00022676"/>
    </source>
</evidence>
<dbReference type="InterPro" id="IPR005940">
    <property type="entry name" value="Anthranilate_Pribosyl_Tfrase"/>
</dbReference>
<dbReference type="SUPFAM" id="SSF47648">
    <property type="entry name" value="Nucleoside phosphorylase/phosphoribosyltransferase N-terminal domain"/>
    <property type="match status" value="1"/>
</dbReference>
<evidence type="ECO:0000259" key="6">
    <source>
        <dbReference type="Pfam" id="PF00591"/>
    </source>
</evidence>
<dbReference type="Pfam" id="PF02885">
    <property type="entry name" value="Glycos_trans_3N"/>
    <property type="match status" value="1"/>
</dbReference>
<feature type="binding site" evidence="5">
    <location>
        <position position="224"/>
    </location>
    <ligand>
        <name>Mg(2+)</name>
        <dbReference type="ChEBI" id="CHEBI:18420"/>
        <label>2</label>
    </ligand>
</feature>
<dbReference type="EC" id="2.4.2.18" evidence="5"/>
<dbReference type="InterPro" id="IPR017459">
    <property type="entry name" value="Glycosyl_Trfase_fam3_N_dom"/>
</dbReference>
<comment type="function">
    <text evidence="5">Catalyzes the transfer of the phosphoribosyl group of 5-phosphorylribose-1-pyrophosphate (PRPP) to anthranilate to yield N-(5'-phosphoribosyl)-anthranilate (PRA).</text>
</comment>
<keyword evidence="2 5" id="KW-0808">Transferase</keyword>
<keyword evidence="9" id="KW-1185">Reference proteome</keyword>
<proteinExistence type="inferred from homology"/>
<keyword evidence="5" id="KW-0460">Magnesium</keyword>
<accession>A0ABZ2J5X0</accession>
<dbReference type="Pfam" id="PF00591">
    <property type="entry name" value="Glycos_transf_3"/>
    <property type="match status" value="1"/>
</dbReference>
<keyword evidence="4 5" id="KW-0057">Aromatic amino acid biosynthesis</keyword>
<feature type="domain" description="Glycosyl transferase family 3" evidence="6">
    <location>
        <begin position="73"/>
        <end position="323"/>
    </location>
</feature>
<evidence type="ECO:0000256" key="2">
    <source>
        <dbReference type="ARBA" id="ARBA00022679"/>
    </source>
</evidence>
<dbReference type="GO" id="GO:0004048">
    <property type="term" value="F:anthranilate phosphoribosyltransferase activity"/>
    <property type="evidence" value="ECO:0007669"/>
    <property type="project" value="UniProtKB-EC"/>
</dbReference>
<dbReference type="Proteomes" id="UP001375370">
    <property type="component" value="Chromosome"/>
</dbReference>
<feature type="binding site" evidence="5">
    <location>
        <begin position="82"/>
        <end position="83"/>
    </location>
    <ligand>
        <name>5-phospho-alpha-D-ribose 1-diphosphate</name>
        <dbReference type="ChEBI" id="CHEBI:58017"/>
    </ligand>
</feature>
<feature type="binding site" evidence="5">
    <location>
        <position position="79"/>
    </location>
    <ligand>
        <name>anthranilate</name>
        <dbReference type="ChEBI" id="CHEBI:16567"/>
        <label>1</label>
    </ligand>
</feature>
<evidence type="ECO:0000256" key="4">
    <source>
        <dbReference type="ARBA" id="ARBA00023141"/>
    </source>
</evidence>
<organism evidence="8 9">
    <name type="scientific">Candidatus Dehalogenimonas loeffleri</name>
    <dbReference type="NCBI Taxonomy" id="3127115"/>
    <lineage>
        <taxon>Bacteria</taxon>
        <taxon>Bacillati</taxon>
        <taxon>Chloroflexota</taxon>
        <taxon>Dehalococcoidia</taxon>
        <taxon>Dehalococcoidales</taxon>
        <taxon>Dehalococcoidaceae</taxon>
        <taxon>Dehalogenimonas</taxon>
    </lineage>
</organism>
<reference evidence="8 9" key="1">
    <citation type="submission" date="2024-03" db="EMBL/GenBank/DDBJ databases">
        <title>A Dehalogenimonas Isolated from Estuarine Sediments Dihaloeliminates Chlorinated Alkanes.</title>
        <authorList>
            <person name="Yang Y."/>
            <person name="Wang H."/>
        </authorList>
    </citation>
    <scope>NUCLEOTIDE SEQUENCE [LARGE SCALE GENOMIC DNA]</scope>
    <source>
        <strain evidence="8 9">W</strain>
    </source>
</reference>
<comment type="similarity">
    <text evidence="5">Belongs to the anthranilate phosphoribosyltransferase family.</text>
</comment>
<name>A0ABZ2J5X0_9CHLR</name>
<feature type="binding site" evidence="5">
    <location>
        <position position="165"/>
    </location>
    <ligand>
        <name>anthranilate</name>
        <dbReference type="ChEBI" id="CHEBI:16567"/>
        <label>2</label>
    </ligand>
</feature>
<dbReference type="InterPro" id="IPR000312">
    <property type="entry name" value="Glycosyl_Trfase_fam3"/>
</dbReference>
<sequence>MIKEAIENLVCGRSLSADEAAAVMNEIMEGQATPAQFGSFVTALRCKGETVEEMVGLARTMRAKALPMTAAGPLVDTCGTGGDKAGTFNISTAAAIIAAACGVKVAKHGNRAVSSQCGSADVLEALGVKIDLLPDEAVACLDQAGIVFMFAPVFHPAMKHAGPPRREIGIRTVFNLLGPLCNPAGATAQVIGVPRRELVLTIATVLKELGSHHAIVVHGADGLDEITLTGVTHACELRAGRLECYDIDPAALGLARCEAEAIKGGDARWNAAAMLRLLQGEPGALRDAAIINAAAALKAADVVDSLAEGVVLAAAAIDNGKALARMEKFIEVSRLLEAQRDS</sequence>
<feature type="binding site" evidence="5">
    <location>
        <position position="225"/>
    </location>
    <ligand>
        <name>Mg(2+)</name>
        <dbReference type="ChEBI" id="CHEBI:18420"/>
        <label>1</label>
    </ligand>
</feature>
<dbReference type="SUPFAM" id="SSF52418">
    <property type="entry name" value="Nucleoside phosphorylase/phosphoribosyltransferase catalytic domain"/>
    <property type="match status" value="1"/>
</dbReference>
<evidence type="ECO:0000256" key="3">
    <source>
        <dbReference type="ARBA" id="ARBA00022822"/>
    </source>
</evidence>
<feature type="binding site" evidence="5">
    <location>
        <position position="79"/>
    </location>
    <ligand>
        <name>5-phospho-alpha-D-ribose 1-diphosphate</name>
        <dbReference type="ChEBI" id="CHEBI:58017"/>
    </ligand>
</feature>
<feature type="domain" description="Glycosyl transferase family 3 N-terminal" evidence="7">
    <location>
        <begin position="3"/>
        <end position="65"/>
    </location>
</feature>
<dbReference type="Gene3D" id="3.40.1030.10">
    <property type="entry name" value="Nucleoside phosphorylase/phosphoribosyltransferase catalytic domain"/>
    <property type="match status" value="1"/>
</dbReference>
<dbReference type="NCBIfam" id="TIGR01245">
    <property type="entry name" value="trpD"/>
    <property type="match status" value="1"/>
</dbReference>
<evidence type="ECO:0000313" key="8">
    <source>
        <dbReference type="EMBL" id="WWX26304.1"/>
    </source>
</evidence>